<dbReference type="PANTHER" id="PTHR43209">
    <property type="entry name" value="TRNA SULFURTRANSFERASE"/>
    <property type="match status" value="1"/>
</dbReference>
<dbReference type="CDD" id="cd01712">
    <property type="entry name" value="PPase_ThiI"/>
    <property type="match status" value="1"/>
</dbReference>
<keyword evidence="6 9" id="KW-0067">ATP-binding</keyword>
<comment type="caution">
    <text evidence="9">Lacks conserved residue(s) required for the propagation of feature annotation.</text>
</comment>
<keyword evidence="12" id="KW-1185">Reference proteome</keyword>
<protein>
    <recommendedName>
        <fullName evidence="9">Probable tRNA sulfurtransferase</fullName>
        <ecNumber evidence="9">2.8.1.4</ecNumber>
    </recommendedName>
    <alternativeName>
        <fullName evidence="9">Sulfur carrier protein ThiS sulfurtransferase</fullName>
    </alternativeName>
    <alternativeName>
        <fullName evidence="9">Thiamine biosynthesis protein ThiI</fullName>
    </alternativeName>
    <alternativeName>
        <fullName evidence="9">tRNA 4-thiouridine synthase</fullName>
    </alternativeName>
</protein>
<dbReference type="InterPro" id="IPR049962">
    <property type="entry name" value="THUMP_ThiI"/>
</dbReference>
<accession>A0ABX4H4A3</accession>
<feature type="binding site" evidence="9">
    <location>
        <position position="252"/>
    </location>
    <ligand>
        <name>ATP</name>
        <dbReference type="ChEBI" id="CHEBI:30616"/>
    </ligand>
</feature>
<dbReference type="Gene3D" id="3.30.2130.30">
    <property type="match status" value="1"/>
</dbReference>
<evidence type="ECO:0000259" key="10">
    <source>
        <dbReference type="PROSITE" id="PS51165"/>
    </source>
</evidence>
<dbReference type="NCBIfam" id="TIGR00342">
    <property type="entry name" value="tRNA uracil 4-sulfurtransferase ThiI"/>
    <property type="match status" value="1"/>
</dbReference>
<dbReference type="InterPro" id="IPR004114">
    <property type="entry name" value="THUMP_dom"/>
</dbReference>
<dbReference type="RefSeq" id="WP_084231949.1">
    <property type="nucleotide sequence ID" value="NZ_FWXE01000002.1"/>
</dbReference>
<evidence type="ECO:0000313" key="11">
    <source>
        <dbReference type="EMBL" id="PAF54721.1"/>
    </source>
</evidence>
<evidence type="ECO:0000313" key="12">
    <source>
        <dbReference type="Proteomes" id="UP000217033"/>
    </source>
</evidence>
<reference evidence="11" key="1">
    <citation type="submission" date="2017-08" db="EMBL/GenBank/DDBJ databases">
        <authorList>
            <person name="Alvarez-Ponce D."/>
            <person name="Weitzman C.L."/>
            <person name="Tillett R.L."/>
            <person name="Sandmeier F.C."/>
            <person name="Tracy C.R."/>
        </authorList>
    </citation>
    <scope>NUCLEOTIDE SEQUENCE [LARGE SCALE GENOMIC DNA]</scope>
    <source>
        <strain evidence="11">PS6</strain>
    </source>
</reference>
<dbReference type="Proteomes" id="UP000217033">
    <property type="component" value="Unassembled WGS sequence"/>
</dbReference>
<comment type="pathway">
    <text evidence="9">Cofactor biosynthesis; thiamine diphosphate biosynthesis.</text>
</comment>
<dbReference type="Pfam" id="PF02926">
    <property type="entry name" value="THUMP"/>
    <property type="match status" value="1"/>
</dbReference>
<dbReference type="Pfam" id="PF22025">
    <property type="entry name" value="ThiI_fer"/>
    <property type="match status" value="1"/>
</dbReference>
<comment type="catalytic activity">
    <reaction evidence="9">
        <text>[ThiI sulfur-carrier protein]-S-sulfanyl-L-cysteine + a uridine in tRNA + 2 reduced [2Fe-2S]-[ferredoxin] + ATP + H(+) = [ThiI sulfur-carrier protein]-L-cysteine + a 4-thiouridine in tRNA + 2 oxidized [2Fe-2S]-[ferredoxin] + AMP + diphosphate</text>
        <dbReference type="Rhea" id="RHEA:24176"/>
        <dbReference type="Rhea" id="RHEA-COMP:10000"/>
        <dbReference type="Rhea" id="RHEA-COMP:10001"/>
        <dbReference type="Rhea" id="RHEA-COMP:13337"/>
        <dbReference type="Rhea" id="RHEA-COMP:13338"/>
        <dbReference type="Rhea" id="RHEA-COMP:13339"/>
        <dbReference type="Rhea" id="RHEA-COMP:13340"/>
        <dbReference type="ChEBI" id="CHEBI:15378"/>
        <dbReference type="ChEBI" id="CHEBI:29950"/>
        <dbReference type="ChEBI" id="CHEBI:30616"/>
        <dbReference type="ChEBI" id="CHEBI:33019"/>
        <dbReference type="ChEBI" id="CHEBI:33737"/>
        <dbReference type="ChEBI" id="CHEBI:33738"/>
        <dbReference type="ChEBI" id="CHEBI:61963"/>
        <dbReference type="ChEBI" id="CHEBI:65315"/>
        <dbReference type="ChEBI" id="CHEBI:136798"/>
        <dbReference type="ChEBI" id="CHEBI:456215"/>
        <dbReference type="EC" id="2.8.1.4"/>
    </reaction>
</comment>
<comment type="function">
    <text evidence="9">Catalyzes the ATP-dependent transfer of a sulfur to tRNA to produce 4-thiouridine in position 8 of tRNAs, which functions as a near-UV photosensor. Also catalyzes the transfer of sulfur to the sulfur carrier protein ThiS, forming ThiS-thiocarboxylate. This is a step in the synthesis of thiazole, in the thiamine biosynthesis pathway. The sulfur is donated as persulfide by IscS.</text>
</comment>
<evidence type="ECO:0000256" key="5">
    <source>
        <dbReference type="ARBA" id="ARBA00022741"/>
    </source>
</evidence>
<dbReference type="CDD" id="cd11716">
    <property type="entry name" value="THUMP_ThiI"/>
    <property type="match status" value="1"/>
</dbReference>
<name>A0ABX4H4A3_9BACT</name>
<sequence length="378" mass="43250">MYNEILIRYGELVLKGDNRKLFTRQLKDNIEAILKTEVDAQYDRMFVNYAETYLNKLIHIPGISTISPVLKVEKNLDEVKAILEKIIDPNYKTFKVSARRNDKTFEFSSDEINRNLGSYIIQNFNLKVDLHNPDLNLIIEVRKDGIYIIDKIINGLSGLPVSVSGKVIHLLSGGFDSPVAAIDLMKRGVKVIFLAFITPPHTDENTVAKLRDLMKVFTKYQGRSKIYITEYTDLMNYIGLISDQSYKITLMRRSFMRLANKLARNEKALAISTGENLAQVASQTLESLNTIASESNLEIIRPLITENKNDIINRSKKYLTHDISIKQCSESCELFAPKQPVIRPSITRAKQLEDELNEINEFEKKVVSSFKAEFFEVE</sequence>
<feature type="domain" description="THUMP" evidence="10">
    <location>
        <begin position="51"/>
        <end position="152"/>
    </location>
</feature>
<feature type="binding site" evidence="9">
    <location>
        <begin position="170"/>
        <end position="171"/>
    </location>
    <ligand>
        <name>ATP</name>
        <dbReference type="ChEBI" id="CHEBI:30616"/>
    </ligand>
</feature>
<evidence type="ECO:0000256" key="8">
    <source>
        <dbReference type="ARBA" id="ARBA00022977"/>
    </source>
</evidence>
<comment type="similarity">
    <text evidence="9">Belongs to the ThiI family.</text>
</comment>
<evidence type="ECO:0000256" key="2">
    <source>
        <dbReference type="ARBA" id="ARBA00022490"/>
    </source>
</evidence>
<dbReference type="Gene3D" id="3.40.50.620">
    <property type="entry name" value="HUPs"/>
    <property type="match status" value="1"/>
</dbReference>
<evidence type="ECO:0000256" key="4">
    <source>
        <dbReference type="ARBA" id="ARBA00022679"/>
    </source>
</evidence>
<evidence type="ECO:0000256" key="6">
    <source>
        <dbReference type="ARBA" id="ARBA00022840"/>
    </source>
</evidence>
<dbReference type="PANTHER" id="PTHR43209:SF1">
    <property type="entry name" value="TRNA SULFURTRANSFERASE"/>
    <property type="match status" value="1"/>
</dbReference>
<proteinExistence type="inferred from homology"/>
<dbReference type="EC" id="2.8.1.4" evidence="9"/>
<dbReference type="InterPro" id="IPR020536">
    <property type="entry name" value="ThiI_AANH"/>
</dbReference>
<evidence type="ECO:0000256" key="7">
    <source>
        <dbReference type="ARBA" id="ARBA00022884"/>
    </source>
</evidence>
<organism evidence="11 12">
    <name type="scientific">Mycoplasmopsis agassizii</name>
    <dbReference type="NCBI Taxonomy" id="33922"/>
    <lineage>
        <taxon>Bacteria</taxon>
        <taxon>Bacillati</taxon>
        <taxon>Mycoplasmatota</taxon>
        <taxon>Mycoplasmoidales</taxon>
        <taxon>Metamycoplasmataceae</taxon>
        <taxon>Mycoplasmopsis</taxon>
    </lineage>
</organism>
<dbReference type="SUPFAM" id="SSF143437">
    <property type="entry name" value="THUMP domain-like"/>
    <property type="match status" value="1"/>
</dbReference>
<feature type="binding site" evidence="9">
    <location>
        <position position="283"/>
    </location>
    <ligand>
        <name>ATP</name>
        <dbReference type="ChEBI" id="CHEBI:30616"/>
    </ligand>
</feature>
<dbReference type="InterPro" id="IPR003720">
    <property type="entry name" value="tRNA_STrfase"/>
</dbReference>
<dbReference type="InterPro" id="IPR050102">
    <property type="entry name" value="tRNA_sulfurtransferase_ThiI"/>
</dbReference>
<dbReference type="InterPro" id="IPR054173">
    <property type="entry name" value="ThiI_fer"/>
</dbReference>
<keyword evidence="4 9" id="KW-0808">Transferase</keyword>
<dbReference type="PROSITE" id="PS51165">
    <property type="entry name" value="THUMP"/>
    <property type="match status" value="1"/>
</dbReference>
<dbReference type="EMBL" id="NQMN01000002">
    <property type="protein sequence ID" value="PAF54721.1"/>
    <property type="molecule type" value="Genomic_DNA"/>
</dbReference>
<dbReference type="SMART" id="SM00981">
    <property type="entry name" value="THUMP"/>
    <property type="match status" value="1"/>
</dbReference>
<comment type="catalytic activity">
    <reaction evidence="9">
        <text>[ThiS sulfur-carrier protein]-C-terminal Gly-Gly-AMP + S-sulfanyl-L-cysteinyl-[cysteine desulfurase] + AH2 = [ThiS sulfur-carrier protein]-C-terminal-Gly-aminoethanethioate + L-cysteinyl-[cysteine desulfurase] + A + AMP + 2 H(+)</text>
        <dbReference type="Rhea" id="RHEA:43340"/>
        <dbReference type="Rhea" id="RHEA-COMP:12157"/>
        <dbReference type="Rhea" id="RHEA-COMP:12158"/>
        <dbReference type="Rhea" id="RHEA-COMP:12910"/>
        <dbReference type="Rhea" id="RHEA-COMP:19908"/>
        <dbReference type="ChEBI" id="CHEBI:13193"/>
        <dbReference type="ChEBI" id="CHEBI:15378"/>
        <dbReference type="ChEBI" id="CHEBI:17499"/>
        <dbReference type="ChEBI" id="CHEBI:29950"/>
        <dbReference type="ChEBI" id="CHEBI:61963"/>
        <dbReference type="ChEBI" id="CHEBI:90618"/>
        <dbReference type="ChEBI" id="CHEBI:232372"/>
        <dbReference type="ChEBI" id="CHEBI:456215"/>
    </reaction>
</comment>
<dbReference type="SUPFAM" id="SSF52402">
    <property type="entry name" value="Adenine nucleotide alpha hydrolases-like"/>
    <property type="match status" value="1"/>
</dbReference>
<comment type="subcellular location">
    <subcellularLocation>
        <location evidence="1 9">Cytoplasm</location>
    </subcellularLocation>
</comment>
<evidence type="ECO:0000256" key="9">
    <source>
        <dbReference type="HAMAP-Rule" id="MF_00021"/>
    </source>
</evidence>
<keyword evidence="8 9" id="KW-0784">Thiamine biosynthesis</keyword>
<gene>
    <name evidence="9" type="primary">thiI</name>
    <name evidence="11" type="ORF">CJF60_03200</name>
</gene>
<dbReference type="InterPro" id="IPR014729">
    <property type="entry name" value="Rossmann-like_a/b/a_fold"/>
</dbReference>
<comment type="caution">
    <text evidence="11">The sequence shown here is derived from an EMBL/GenBank/DDBJ whole genome shotgun (WGS) entry which is preliminary data.</text>
</comment>
<dbReference type="Pfam" id="PF02568">
    <property type="entry name" value="ThiI"/>
    <property type="match status" value="1"/>
</dbReference>
<feature type="binding site" evidence="9">
    <location>
        <position position="274"/>
    </location>
    <ligand>
        <name>ATP</name>
        <dbReference type="ChEBI" id="CHEBI:30616"/>
    </ligand>
</feature>
<keyword evidence="2 9" id="KW-0963">Cytoplasm</keyword>
<dbReference type="HAMAP" id="MF_00021">
    <property type="entry name" value="ThiI"/>
    <property type="match status" value="1"/>
</dbReference>
<dbReference type="InterPro" id="IPR049961">
    <property type="entry name" value="ThiI_N"/>
</dbReference>
<evidence type="ECO:0000256" key="1">
    <source>
        <dbReference type="ARBA" id="ARBA00004496"/>
    </source>
</evidence>
<keyword evidence="3 9" id="KW-0820">tRNA-binding</keyword>
<keyword evidence="7 9" id="KW-0694">RNA-binding</keyword>
<keyword evidence="5 9" id="KW-0547">Nucleotide-binding</keyword>
<evidence type="ECO:0000256" key="3">
    <source>
        <dbReference type="ARBA" id="ARBA00022555"/>
    </source>
</evidence>